<dbReference type="EMBL" id="JABFRW010000070">
    <property type="protein sequence ID" value="NOT33730.1"/>
    <property type="molecule type" value="Genomic_DNA"/>
</dbReference>
<comment type="cofactor">
    <cofactor evidence="1">
        <name>Mn(2+)</name>
        <dbReference type="ChEBI" id="CHEBI:29035"/>
    </cofactor>
</comment>
<dbReference type="AlphaFoldDB" id="A0A849SQQ3"/>
<dbReference type="PROSITE" id="PS00470">
    <property type="entry name" value="IDH_IMDH"/>
    <property type="match status" value="1"/>
</dbReference>
<proteinExistence type="inferred from homology"/>
<keyword evidence="4 9" id="KW-0479">Metal-binding</keyword>
<keyword evidence="6 9" id="KW-0521">NADP</keyword>
<dbReference type="SUPFAM" id="SSF53659">
    <property type="entry name" value="Isocitrate/Isopropylmalate dehydrogenase-like"/>
    <property type="match status" value="1"/>
</dbReference>
<dbReference type="Pfam" id="PF00180">
    <property type="entry name" value="Iso_dh"/>
    <property type="match status" value="1"/>
</dbReference>
<feature type="binding site" evidence="12">
    <location>
        <position position="251"/>
    </location>
    <ligand>
        <name>Mn(2+)</name>
        <dbReference type="ChEBI" id="CHEBI:29035"/>
    </ligand>
</feature>
<dbReference type="NCBIfam" id="NF006156">
    <property type="entry name" value="PRK08299.1"/>
    <property type="match status" value="1"/>
</dbReference>
<feature type="binding site" evidence="11">
    <location>
        <begin position="95"/>
        <end position="101"/>
    </location>
    <ligand>
        <name>D-threo-isocitrate</name>
        <dbReference type="ChEBI" id="CHEBI:15562"/>
    </ligand>
</feature>
<keyword evidence="8 9" id="KW-0464">Manganese</keyword>
<dbReference type="InterPro" id="IPR019818">
    <property type="entry name" value="IsoCit/isopropylmalate_DH_CS"/>
</dbReference>
<feature type="site" description="Critical for catalysis" evidence="10">
    <location>
        <position position="140"/>
    </location>
</feature>
<evidence type="ECO:0000256" key="10">
    <source>
        <dbReference type="PIRSR" id="PIRSR000108-1"/>
    </source>
</evidence>
<dbReference type="Proteomes" id="UP000580839">
    <property type="component" value="Unassembled WGS sequence"/>
</dbReference>
<feature type="binding site" evidence="11">
    <location>
        <position position="110"/>
    </location>
    <ligand>
        <name>D-threo-isocitrate</name>
        <dbReference type="ChEBI" id="CHEBI:15562"/>
    </ligand>
</feature>
<dbReference type="Gene3D" id="3.40.718.10">
    <property type="entry name" value="Isopropylmalate Dehydrogenase"/>
    <property type="match status" value="1"/>
</dbReference>
<dbReference type="GO" id="GO:0000287">
    <property type="term" value="F:magnesium ion binding"/>
    <property type="evidence" value="ECO:0007669"/>
    <property type="project" value="InterPro"/>
</dbReference>
<keyword evidence="3 9" id="KW-0816">Tricarboxylic acid cycle</keyword>
<evidence type="ECO:0000256" key="9">
    <source>
        <dbReference type="PIRNR" id="PIRNR000108"/>
    </source>
</evidence>
<dbReference type="InterPro" id="IPR004790">
    <property type="entry name" value="Isocitrate_DH_NADP"/>
</dbReference>
<sequence>MASRIQAKTPLVEIDGDEMTRIIWALVKERLVLPFVDVTLERYDLFLPERDRTDDAVTVQSAEAIKKYGVGVKCATITPDAARVKEYGLKKAWASPNGTIRAILDGTVFRTPIIVKNVPPMVRSWAKPITIGRHAYGDIYKSAEMRIPGPGKVSLVYQPSGGGDSQSLAVHEFKGAGVVMGTHNLESSVRSFARSCVAHALAERMPLWFGAKDTISKTYHAMFKDVFREEVDARKTEFEKAGISYQYMLIDDAVARTMRHEGGFLWACMNYDGDVMSDMVASGFGSLGLMTSVLVSPDHKYEYEAAHGTVQRHYYAHQKGEATSTNSTATIFAWSGALAKRGELDQTPELVAFARAIETSVIETIEGGVMTKDLALIATPRPQGHATTEGFIDAIAQRLATKVSSGLVGAGS</sequence>
<reference evidence="14 15" key="1">
    <citation type="submission" date="2020-04" db="EMBL/GenBank/DDBJ databases">
        <title>Metagenomic profiling of ammonia- and methane-oxidizing microorganisms in a Dutch drinking water treatment plant.</title>
        <authorList>
            <person name="Poghosyan L."/>
            <person name="Leucker S."/>
        </authorList>
    </citation>
    <scope>NUCLEOTIDE SEQUENCE [LARGE SCALE GENOMIC DNA]</scope>
    <source>
        <strain evidence="14">S-RSF-IL-03</strain>
    </source>
</reference>
<evidence type="ECO:0000256" key="12">
    <source>
        <dbReference type="PIRSR" id="PIRSR000108-3"/>
    </source>
</evidence>
<evidence type="ECO:0000259" key="13">
    <source>
        <dbReference type="SMART" id="SM01329"/>
    </source>
</evidence>
<comment type="cofactor">
    <cofactor evidence="9 12">
        <name>Mg(2+)</name>
        <dbReference type="ChEBI" id="CHEBI:18420"/>
    </cofactor>
    <cofactor evidence="9 12">
        <name>Mn(2+)</name>
        <dbReference type="ChEBI" id="CHEBI:29035"/>
    </cofactor>
    <text evidence="9 12">Binds 1 Mg(2+) or Mn(2+) ion per subunit.</text>
</comment>
<feature type="site" description="Critical for catalysis" evidence="10">
    <location>
        <position position="212"/>
    </location>
</feature>
<feature type="binding site" evidence="11">
    <location>
        <position position="133"/>
    </location>
    <ligand>
        <name>D-threo-isocitrate</name>
        <dbReference type="ChEBI" id="CHEBI:15562"/>
    </ligand>
</feature>
<evidence type="ECO:0000256" key="8">
    <source>
        <dbReference type="ARBA" id="ARBA00023211"/>
    </source>
</evidence>
<dbReference type="PANTHER" id="PTHR11822:SF21">
    <property type="entry name" value="ISOCITRATE DEHYDROGENASE [NADP], MITOCHONDRIAL"/>
    <property type="match status" value="1"/>
</dbReference>
<dbReference type="PANTHER" id="PTHR11822">
    <property type="entry name" value="NADP-SPECIFIC ISOCITRATE DEHYDROGENASE"/>
    <property type="match status" value="1"/>
</dbReference>
<evidence type="ECO:0000256" key="3">
    <source>
        <dbReference type="ARBA" id="ARBA00022532"/>
    </source>
</evidence>
<evidence type="ECO:0000256" key="5">
    <source>
        <dbReference type="ARBA" id="ARBA00022842"/>
    </source>
</evidence>
<evidence type="ECO:0000256" key="1">
    <source>
        <dbReference type="ARBA" id="ARBA00001936"/>
    </source>
</evidence>
<dbReference type="GO" id="GO:0051287">
    <property type="term" value="F:NAD binding"/>
    <property type="evidence" value="ECO:0007669"/>
    <property type="project" value="InterPro"/>
</dbReference>
<feature type="binding site" evidence="12">
    <location>
        <position position="274"/>
    </location>
    <ligand>
        <name>Mn(2+)</name>
        <dbReference type="ChEBI" id="CHEBI:29035"/>
    </ligand>
</feature>
<comment type="similarity">
    <text evidence="2 9">Belongs to the isocitrate and isopropylmalate dehydrogenases family.</text>
</comment>
<keyword evidence="5 9" id="KW-0460">Magnesium</keyword>
<evidence type="ECO:0000256" key="2">
    <source>
        <dbReference type="ARBA" id="ARBA00007769"/>
    </source>
</evidence>
<protein>
    <recommendedName>
        <fullName evidence="9">Isocitrate dehydrogenase [NADP]</fullName>
        <ecNumber evidence="9">1.1.1.42</ecNumber>
    </recommendedName>
</protein>
<dbReference type="GO" id="GO:0004450">
    <property type="term" value="F:isocitrate dehydrogenase (NADP+) activity"/>
    <property type="evidence" value="ECO:0007669"/>
    <property type="project" value="UniProtKB-UniRule"/>
</dbReference>
<dbReference type="GO" id="GO:0006099">
    <property type="term" value="P:tricarboxylic acid cycle"/>
    <property type="evidence" value="ECO:0007669"/>
    <property type="project" value="UniProtKB-KW"/>
</dbReference>
<accession>A0A849SQQ3</accession>
<comment type="catalytic activity">
    <reaction evidence="9">
        <text>D-threo-isocitrate + NADP(+) = 2-oxoglutarate + CO2 + NADPH</text>
        <dbReference type="Rhea" id="RHEA:19629"/>
        <dbReference type="ChEBI" id="CHEBI:15562"/>
        <dbReference type="ChEBI" id="CHEBI:16526"/>
        <dbReference type="ChEBI" id="CHEBI:16810"/>
        <dbReference type="ChEBI" id="CHEBI:57783"/>
        <dbReference type="ChEBI" id="CHEBI:58349"/>
        <dbReference type="EC" id="1.1.1.42"/>
    </reaction>
</comment>
<comment type="caution">
    <text evidence="14">The sequence shown here is derived from an EMBL/GenBank/DDBJ whole genome shotgun (WGS) entry which is preliminary data.</text>
</comment>
<evidence type="ECO:0000256" key="4">
    <source>
        <dbReference type="ARBA" id="ARBA00022723"/>
    </source>
</evidence>
<dbReference type="PIRSF" id="PIRSF000108">
    <property type="entry name" value="IDH_NADP"/>
    <property type="match status" value="1"/>
</dbReference>
<evidence type="ECO:0000256" key="6">
    <source>
        <dbReference type="ARBA" id="ARBA00022857"/>
    </source>
</evidence>
<dbReference type="InterPro" id="IPR024084">
    <property type="entry name" value="IsoPropMal-DH-like_dom"/>
</dbReference>
<dbReference type="GO" id="GO:0006102">
    <property type="term" value="P:isocitrate metabolic process"/>
    <property type="evidence" value="ECO:0007669"/>
    <property type="project" value="UniProtKB-UniRule"/>
</dbReference>
<name>A0A849SQQ3_UNCEI</name>
<evidence type="ECO:0000313" key="14">
    <source>
        <dbReference type="EMBL" id="NOT33730.1"/>
    </source>
</evidence>
<dbReference type="EC" id="1.1.1.42" evidence="9"/>
<feature type="binding site" evidence="11">
    <location>
        <position position="78"/>
    </location>
    <ligand>
        <name>D-threo-isocitrate</name>
        <dbReference type="ChEBI" id="CHEBI:15562"/>
    </ligand>
</feature>
<feature type="domain" description="Isopropylmalate dehydrogenase-like" evidence="13">
    <location>
        <begin position="10"/>
        <end position="395"/>
    </location>
</feature>
<gene>
    <name evidence="14" type="ORF">HOP12_06105</name>
</gene>
<dbReference type="NCBIfam" id="TIGR00127">
    <property type="entry name" value="nadp_idh_euk"/>
    <property type="match status" value="1"/>
</dbReference>
<evidence type="ECO:0000256" key="11">
    <source>
        <dbReference type="PIRSR" id="PIRSR000108-2"/>
    </source>
</evidence>
<organism evidence="14 15">
    <name type="scientific">Eiseniibacteriota bacterium</name>
    <dbReference type="NCBI Taxonomy" id="2212470"/>
    <lineage>
        <taxon>Bacteria</taxon>
        <taxon>Candidatus Eiseniibacteriota</taxon>
    </lineage>
</organism>
<dbReference type="SMART" id="SM01329">
    <property type="entry name" value="Iso_dh"/>
    <property type="match status" value="1"/>
</dbReference>
<keyword evidence="7 9" id="KW-0560">Oxidoreductase</keyword>
<evidence type="ECO:0000256" key="7">
    <source>
        <dbReference type="ARBA" id="ARBA00023002"/>
    </source>
</evidence>
<evidence type="ECO:0000313" key="15">
    <source>
        <dbReference type="Proteomes" id="UP000580839"/>
    </source>
</evidence>